<dbReference type="AlphaFoldDB" id="A0ABD6DNG0"/>
<dbReference type="InterPro" id="IPR025444">
    <property type="entry name" value="Monooxy_af470"/>
</dbReference>
<dbReference type="EMBL" id="JBHUDO010000003">
    <property type="protein sequence ID" value="MFD1646814.1"/>
    <property type="molecule type" value="Genomic_DNA"/>
</dbReference>
<name>A0ABD6DNG0_9EURY</name>
<evidence type="ECO:0000313" key="3">
    <source>
        <dbReference type="Proteomes" id="UP001597034"/>
    </source>
</evidence>
<comment type="caution">
    <text evidence="2">The sequence shown here is derived from an EMBL/GenBank/DDBJ whole genome shotgun (WGS) entry which is preliminary data.</text>
</comment>
<proteinExistence type="predicted"/>
<evidence type="ECO:0000256" key="1">
    <source>
        <dbReference type="SAM" id="MobiDB-lite"/>
    </source>
</evidence>
<keyword evidence="3" id="KW-1185">Reference proteome</keyword>
<gene>
    <name evidence="2" type="ORF">ACFSBL_14075</name>
</gene>
<organism evidence="2 3">
    <name type="scientific">Haloarchaeobius litoreus</name>
    <dbReference type="NCBI Taxonomy" id="755306"/>
    <lineage>
        <taxon>Archaea</taxon>
        <taxon>Methanobacteriati</taxon>
        <taxon>Methanobacteriota</taxon>
        <taxon>Stenosarchaea group</taxon>
        <taxon>Halobacteria</taxon>
        <taxon>Halobacteriales</taxon>
        <taxon>Halorubellaceae</taxon>
        <taxon>Haloarchaeobius</taxon>
    </lineage>
</organism>
<evidence type="ECO:0000313" key="2">
    <source>
        <dbReference type="EMBL" id="MFD1646814.1"/>
    </source>
</evidence>
<dbReference type="Proteomes" id="UP001597034">
    <property type="component" value="Unassembled WGS sequence"/>
</dbReference>
<reference evidence="2 3" key="1">
    <citation type="journal article" date="2019" name="Int. J. Syst. Evol. Microbiol.">
        <title>The Global Catalogue of Microorganisms (GCM) 10K type strain sequencing project: providing services to taxonomists for standard genome sequencing and annotation.</title>
        <authorList>
            <consortium name="The Broad Institute Genomics Platform"/>
            <consortium name="The Broad Institute Genome Sequencing Center for Infectious Disease"/>
            <person name="Wu L."/>
            <person name="Ma J."/>
        </authorList>
    </citation>
    <scope>NUCLEOTIDE SEQUENCE [LARGE SCALE GENOMIC DNA]</scope>
    <source>
        <strain evidence="2 3">CGMCC 1.10390</strain>
    </source>
</reference>
<dbReference type="Pfam" id="PF13826">
    <property type="entry name" value="Monooxy_af470-like"/>
    <property type="match status" value="1"/>
</dbReference>
<dbReference type="RefSeq" id="WP_256401111.1">
    <property type="nucleotide sequence ID" value="NZ_JANHJR010000003.1"/>
</dbReference>
<protein>
    <submittedName>
        <fullName evidence="2">DUF4188 domain-containing protein</fullName>
    </submittedName>
</protein>
<accession>A0ABD6DNG0</accession>
<feature type="region of interest" description="Disordered" evidence="1">
    <location>
        <begin position="137"/>
        <end position="171"/>
    </location>
</feature>
<sequence length="171" mass="19475">MHDRRMTAEMDEPFVVFLIGMRINSRWKLHRWLPVALAMPRMLRELESTADSGLLHYETTVNTRTVVMVQYWDSFEHLRKYARDIEQEHLPAWVEYDQSSGSTGDVGIFHETYRVDPDDCETVYNNMPAFGLGAAGTLEPAEGSRETAAKRLGIADDELPNTGADSPGRRD</sequence>